<accession>G6EKR9</accession>
<name>G6EKR9_9SPHN</name>
<evidence type="ECO:0000313" key="1">
    <source>
        <dbReference type="EMBL" id="EHJ58102.1"/>
    </source>
</evidence>
<dbReference type="InterPro" id="IPR025048">
    <property type="entry name" value="DUF3987"/>
</dbReference>
<organism evidence="1 2">
    <name type="scientific">Novosphingobium pentaromativorans US6-1</name>
    <dbReference type="NCBI Taxonomy" id="1088721"/>
    <lineage>
        <taxon>Bacteria</taxon>
        <taxon>Pseudomonadati</taxon>
        <taxon>Pseudomonadota</taxon>
        <taxon>Alphaproteobacteria</taxon>
        <taxon>Sphingomonadales</taxon>
        <taxon>Sphingomonadaceae</taxon>
        <taxon>Novosphingobium</taxon>
    </lineage>
</organism>
<sequence>MVQPSVLDSFFQKTEGLARGIGFFARFLFSHPESTQGLRFYKEPEAMPSLDEFQRRVTSLLQLHALKDDLGRLVTHPVGLDAGAQKAWICFHDEVEEFIGGDREYSTIKDVASKAAENAARLACCLHVFTKYGGPFGDIEHSTMDSACSLMRWYLDEAVRFGRKSEMTEDLRNAELLEGWLVEKHKEAIRQKRETLITVNTIRQKGPNALRGGKRIDDALSLLQDHGRLRVTQSPGSKTRFVTVAPPVIIEWS</sequence>
<dbReference type="Pfam" id="PF13148">
    <property type="entry name" value="DUF3987"/>
    <property type="match status" value="1"/>
</dbReference>
<proteinExistence type="predicted"/>
<evidence type="ECO:0000313" key="2">
    <source>
        <dbReference type="Proteomes" id="UP000004030"/>
    </source>
</evidence>
<keyword evidence="2" id="KW-1185">Reference proteome</keyword>
<reference evidence="1 2" key="1">
    <citation type="journal article" date="2012" name="J. Bacteriol.">
        <title>Genome sequence of benzo(a)pyrene-degrading bacterium Novosphingobium pentaromativorans US6-1.</title>
        <authorList>
            <person name="Luo Y.R."/>
            <person name="Kang S.G."/>
            <person name="Kim S.J."/>
            <person name="Kim M.R."/>
            <person name="Li N."/>
            <person name="Lee J.H."/>
            <person name="Kwon K.K."/>
        </authorList>
    </citation>
    <scope>NUCLEOTIDE SEQUENCE [LARGE SCALE GENOMIC DNA]</scope>
    <source>
        <strain evidence="1 2">US6-1</strain>
    </source>
</reference>
<dbReference type="PATRIC" id="fig|1088721.3.peg.4848"/>
<dbReference type="AlphaFoldDB" id="G6EKR9"/>
<dbReference type="EMBL" id="AGFM01000110">
    <property type="protein sequence ID" value="EHJ58102.1"/>
    <property type="molecule type" value="Genomic_DNA"/>
</dbReference>
<comment type="caution">
    <text evidence="1">The sequence shown here is derived from an EMBL/GenBank/DDBJ whole genome shotgun (WGS) entry which is preliminary data.</text>
</comment>
<dbReference type="Proteomes" id="UP000004030">
    <property type="component" value="Unassembled WGS sequence"/>
</dbReference>
<dbReference type="eggNOG" id="COG4983">
    <property type="taxonomic scope" value="Bacteria"/>
</dbReference>
<protein>
    <recommendedName>
        <fullName evidence="3">DUF3987 domain-containing protein</fullName>
    </recommendedName>
</protein>
<gene>
    <name evidence="1" type="ORF">NSU_4940</name>
</gene>
<evidence type="ECO:0008006" key="3">
    <source>
        <dbReference type="Google" id="ProtNLM"/>
    </source>
</evidence>